<organism evidence="1">
    <name type="scientific">Anguilla anguilla</name>
    <name type="common">European freshwater eel</name>
    <name type="synonym">Muraena anguilla</name>
    <dbReference type="NCBI Taxonomy" id="7936"/>
    <lineage>
        <taxon>Eukaryota</taxon>
        <taxon>Metazoa</taxon>
        <taxon>Chordata</taxon>
        <taxon>Craniata</taxon>
        <taxon>Vertebrata</taxon>
        <taxon>Euteleostomi</taxon>
        <taxon>Actinopterygii</taxon>
        <taxon>Neopterygii</taxon>
        <taxon>Teleostei</taxon>
        <taxon>Anguilliformes</taxon>
        <taxon>Anguillidae</taxon>
        <taxon>Anguilla</taxon>
    </lineage>
</organism>
<dbReference type="AlphaFoldDB" id="A0A0E9XNV5"/>
<sequence>MCKFYIQFSSLMSHIVLQFISEYKCTVIYLLKINILLQVRRLYF</sequence>
<evidence type="ECO:0000313" key="1">
    <source>
        <dbReference type="EMBL" id="JAI03374.1"/>
    </source>
</evidence>
<accession>A0A0E9XNV5</accession>
<protein>
    <submittedName>
        <fullName evidence="1">Uncharacterized protein</fullName>
    </submittedName>
</protein>
<proteinExistence type="predicted"/>
<dbReference type="EMBL" id="GBXM01005204">
    <property type="protein sequence ID" value="JAI03374.1"/>
    <property type="molecule type" value="Transcribed_RNA"/>
</dbReference>
<reference evidence="1" key="2">
    <citation type="journal article" date="2015" name="Fish Shellfish Immunol.">
        <title>Early steps in the European eel (Anguilla anguilla)-Vibrio vulnificus interaction in the gills: Role of the RtxA13 toxin.</title>
        <authorList>
            <person name="Callol A."/>
            <person name="Pajuelo D."/>
            <person name="Ebbesson L."/>
            <person name="Teles M."/>
            <person name="MacKenzie S."/>
            <person name="Amaro C."/>
        </authorList>
    </citation>
    <scope>NUCLEOTIDE SEQUENCE</scope>
</reference>
<name>A0A0E9XNV5_ANGAN</name>
<reference evidence="1" key="1">
    <citation type="submission" date="2014-11" db="EMBL/GenBank/DDBJ databases">
        <authorList>
            <person name="Amaro Gonzalez C."/>
        </authorList>
    </citation>
    <scope>NUCLEOTIDE SEQUENCE</scope>
</reference>